<dbReference type="EMBL" id="BMAC01000010">
    <property type="protein sequence ID" value="GFP79674.1"/>
    <property type="molecule type" value="Genomic_DNA"/>
</dbReference>
<dbReference type="Proteomes" id="UP000653305">
    <property type="component" value="Unassembled WGS sequence"/>
</dbReference>
<dbReference type="PANTHER" id="PTHR33402">
    <property type="entry name" value="VQ MOTIF-CONTAINING PROTEIN 11-LIKE"/>
    <property type="match status" value="1"/>
</dbReference>
<dbReference type="PANTHER" id="PTHR33402:SF16">
    <property type="entry name" value="VQ MOTIF-CONTAINING PROTEIN 13-RELATED"/>
    <property type="match status" value="1"/>
</dbReference>
<reference evidence="2" key="1">
    <citation type="submission" date="2020-07" db="EMBL/GenBank/DDBJ databases">
        <title>Ethylene signaling mediates host invasion by parasitic plants.</title>
        <authorList>
            <person name="Yoshida S."/>
        </authorList>
    </citation>
    <scope>NUCLEOTIDE SEQUENCE</scope>
    <source>
        <strain evidence="2">Okayama</strain>
    </source>
</reference>
<keyword evidence="3" id="KW-1185">Reference proteome</keyword>
<protein>
    <submittedName>
        <fullName evidence="2">Uncharacterized protein</fullName>
    </submittedName>
</protein>
<feature type="region of interest" description="Disordered" evidence="1">
    <location>
        <begin position="184"/>
        <end position="210"/>
    </location>
</feature>
<gene>
    <name evidence="2" type="ORF">PHJA_000110900</name>
</gene>
<proteinExistence type="predicted"/>
<feature type="region of interest" description="Disordered" evidence="1">
    <location>
        <begin position="1"/>
        <end position="48"/>
    </location>
</feature>
<dbReference type="AlphaFoldDB" id="A0A830B545"/>
<dbReference type="OrthoDB" id="784396at2759"/>
<dbReference type="InterPro" id="IPR039611">
    <property type="entry name" value="VQ_4/11/13/19/31/33"/>
</dbReference>
<sequence length="210" mass="23378">MEIASSTPLERENIPPPVTSASSNGSPPLHPITPRPRSHDNNPLSHHFCPSGHIQFQAGGANAHRLLRHRQTSLRAAFPRLRRRHTADQEHQPEETGVQALRAAEQYEERAHDQHFVGQRAFPRVSRAFRLGSPRSCLRACLTSRLWSSGPLTPLNDDALSRSAASPTMEEEKAIAEKKFYLHPSPRTKSGEPQLLPLFPVTSPRVSGSY</sequence>
<organism evidence="2 3">
    <name type="scientific">Phtheirospermum japonicum</name>
    <dbReference type="NCBI Taxonomy" id="374723"/>
    <lineage>
        <taxon>Eukaryota</taxon>
        <taxon>Viridiplantae</taxon>
        <taxon>Streptophyta</taxon>
        <taxon>Embryophyta</taxon>
        <taxon>Tracheophyta</taxon>
        <taxon>Spermatophyta</taxon>
        <taxon>Magnoliopsida</taxon>
        <taxon>eudicotyledons</taxon>
        <taxon>Gunneridae</taxon>
        <taxon>Pentapetalae</taxon>
        <taxon>asterids</taxon>
        <taxon>lamiids</taxon>
        <taxon>Lamiales</taxon>
        <taxon>Orobanchaceae</taxon>
        <taxon>Orobanchaceae incertae sedis</taxon>
        <taxon>Phtheirospermum</taxon>
    </lineage>
</organism>
<evidence type="ECO:0000313" key="3">
    <source>
        <dbReference type="Proteomes" id="UP000653305"/>
    </source>
</evidence>
<comment type="caution">
    <text evidence="2">The sequence shown here is derived from an EMBL/GenBank/DDBJ whole genome shotgun (WGS) entry which is preliminary data.</text>
</comment>
<name>A0A830B545_9LAMI</name>
<evidence type="ECO:0000313" key="2">
    <source>
        <dbReference type="EMBL" id="GFP79674.1"/>
    </source>
</evidence>
<evidence type="ECO:0000256" key="1">
    <source>
        <dbReference type="SAM" id="MobiDB-lite"/>
    </source>
</evidence>
<accession>A0A830B545</accession>